<name>A0A9D2XQ96_NOTFU</name>
<dbReference type="KEGG" id="nfu:107386879"/>
<dbReference type="OrthoDB" id="9451547at2759"/>
<proteinExistence type="predicted"/>
<dbReference type="PANTHER" id="PTHR32123">
    <property type="entry name" value="BICD FAMILY-LIKE CARGO ADAPTER"/>
    <property type="match status" value="1"/>
</dbReference>
<dbReference type="Proteomes" id="UP000822369">
    <property type="component" value="Chromosome 15"/>
</dbReference>
<feature type="region of interest" description="Disordered" evidence="3">
    <location>
        <begin position="409"/>
        <end position="481"/>
    </location>
</feature>
<feature type="compositionally biased region" description="Basic residues" evidence="3">
    <location>
        <begin position="463"/>
        <end position="472"/>
    </location>
</feature>
<dbReference type="AlphaFoldDB" id="A0A9D2XQ96"/>
<comment type="caution">
    <text evidence="4">The sequence shown here is derived from an EMBL/GenBank/DDBJ whole genome shotgun (WGS) entry which is preliminary data.</text>
</comment>
<feature type="compositionally biased region" description="Polar residues" evidence="3">
    <location>
        <begin position="75"/>
        <end position="86"/>
    </location>
</feature>
<evidence type="ECO:0000256" key="3">
    <source>
        <dbReference type="SAM" id="MobiDB-lite"/>
    </source>
</evidence>
<feature type="coiled-coil region" evidence="2">
    <location>
        <begin position="218"/>
        <end position="245"/>
    </location>
</feature>
<dbReference type="InterPro" id="IPR051149">
    <property type="entry name" value="Spindly/BICDR_Dynein_Adapter"/>
</dbReference>
<keyword evidence="1 2" id="KW-0175">Coiled coil</keyword>
<evidence type="ECO:0000313" key="4">
    <source>
        <dbReference type="EMBL" id="KAF7206397.1"/>
    </source>
</evidence>
<dbReference type="GO" id="GO:0047496">
    <property type="term" value="P:vesicle transport along microtubule"/>
    <property type="evidence" value="ECO:0007669"/>
    <property type="project" value="TreeGrafter"/>
</dbReference>
<feature type="compositionally biased region" description="Acidic residues" evidence="3">
    <location>
        <begin position="97"/>
        <end position="109"/>
    </location>
</feature>
<evidence type="ECO:0000256" key="1">
    <source>
        <dbReference type="ARBA" id="ARBA00023054"/>
    </source>
</evidence>
<reference evidence="4" key="1">
    <citation type="submission" date="2020-03" db="EMBL/GenBank/DDBJ databases">
        <title>Intra-Species Differences in Population Size shape Life History and Genome Evolution.</title>
        <authorList>
            <person name="Willemsen D."/>
            <person name="Cui R."/>
            <person name="Valenzano D.R."/>
        </authorList>
    </citation>
    <scope>NUCLEOTIDE SEQUENCE</scope>
    <source>
        <strain evidence="4">GRZ</strain>
        <tissue evidence="4">Whole</tissue>
    </source>
</reference>
<protein>
    <submittedName>
        <fullName evidence="4">LOC107386879-like protein</fullName>
    </submittedName>
</protein>
<dbReference type="EMBL" id="JAAVVJ010000015">
    <property type="protein sequence ID" value="KAF7206397.1"/>
    <property type="molecule type" value="Genomic_DNA"/>
</dbReference>
<dbReference type="GO" id="GO:0055107">
    <property type="term" value="P:Golgi to secretory granule transport"/>
    <property type="evidence" value="ECO:0007669"/>
    <property type="project" value="TreeGrafter"/>
</dbReference>
<dbReference type="PANTHER" id="PTHR32123:SF10">
    <property type="entry name" value="BICD FAMILY-LIKE CARGO ADAPTER 1-RELATED"/>
    <property type="match status" value="1"/>
</dbReference>
<evidence type="ECO:0000256" key="2">
    <source>
        <dbReference type="SAM" id="Coils"/>
    </source>
</evidence>
<accession>A0A9D2XQ96</accession>
<feature type="compositionally biased region" description="Low complexity" evidence="3">
    <location>
        <begin position="441"/>
        <end position="462"/>
    </location>
</feature>
<dbReference type="OMA" id="CKTELMS"/>
<feature type="region of interest" description="Disordered" evidence="3">
    <location>
        <begin position="75"/>
        <end position="109"/>
    </location>
</feature>
<evidence type="ECO:0000313" key="5">
    <source>
        <dbReference type="Proteomes" id="UP000822369"/>
    </source>
</evidence>
<organism evidence="4 5">
    <name type="scientific">Nothobranchius furzeri</name>
    <name type="common">Turquoise killifish</name>
    <dbReference type="NCBI Taxonomy" id="105023"/>
    <lineage>
        <taxon>Eukaryota</taxon>
        <taxon>Metazoa</taxon>
        <taxon>Chordata</taxon>
        <taxon>Craniata</taxon>
        <taxon>Vertebrata</taxon>
        <taxon>Euteleostomi</taxon>
        <taxon>Actinopterygii</taxon>
        <taxon>Neopterygii</taxon>
        <taxon>Teleostei</taxon>
        <taxon>Neoteleostei</taxon>
        <taxon>Acanthomorphata</taxon>
        <taxon>Ovalentaria</taxon>
        <taxon>Atherinomorphae</taxon>
        <taxon>Cyprinodontiformes</taxon>
        <taxon>Nothobranchiidae</taxon>
        <taxon>Nothobranchius</taxon>
    </lineage>
</organism>
<feature type="region of interest" description="Disordered" evidence="3">
    <location>
        <begin position="309"/>
        <end position="329"/>
    </location>
</feature>
<feature type="region of interest" description="Disordered" evidence="3">
    <location>
        <begin position="143"/>
        <end position="189"/>
    </location>
</feature>
<gene>
    <name evidence="4" type="ORF">G4P62_011318</name>
</gene>
<feature type="compositionally biased region" description="Polar residues" evidence="3">
    <location>
        <begin position="424"/>
        <end position="435"/>
    </location>
</feature>
<sequence>MNLFVPPSCLIVSFSHACVYSSPLRLSVTPAKAIMDYSQPFSVLNERLRPRSSTKEQLISSLGRLENRKLDSFRSKSTSYTQSMLQTEPEPKVSITDPEDLEETKSYEEEEELVCGCNGEGKSEDLMLFDDLIGDLCLKEVDDEEMSTDDSSVTHSEETDSAGELVSVGTRDPSKSDASSEAEGSFQRSCMDRSLPDLIKSGRPLCRRRTVAHVSETLKEVRREVELSRRRSIKLKAQVDKLQENRDGPGWSKHKESVTEEVLSVLGLLHPLVEPEFSQPKLGGGGESRLETAVAQLQIVARKLVISHSKQESKSGTEDSGVLQQALRDRDDAIEKKKAMEAEVLRSKTEMMVLNNHLLEAAQKRLELSLELEAWKEDFQRLLQQLVQMQQQADQAQKKSSRMGILRRINKTPVQRPANCPLPATSTPPTTNSKQIYKIESAGSASPTPSSSSGGSGSSKGTWKLKSKKSRNSRLWYQEQDSDHCKYDDGFQVVSLD</sequence>